<dbReference type="InterPro" id="IPR018227">
    <property type="entry name" value="Amino_acid_transport_2"/>
</dbReference>
<accession>A0A2H0V6G4</accession>
<dbReference type="GO" id="GO:0005886">
    <property type="term" value="C:plasma membrane"/>
    <property type="evidence" value="ECO:0007669"/>
    <property type="project" value="UniProtKB-SubCell"/>
</dbReference>
<evidence type="ECO:0000256" key="3">
    <source>
        <dbReference type="ARBA" id="ARBA00022475"/>
    </source>
</evidence>
<evidence type="ECO:0000256" key="2">
    <source>
        <dbReference type="ARBA" id="ARBA00022448"/>
    </source>
</evidence>
<evidence type="ECO:0000256" key="1">
    <source>
        <dbReference type="ARBA" id="ARBA00004429"/>
    </source>
</evidence>
<comment type="caution">
    <text evidence="9">The sequence shown here is derived from an EMBL/GenBank/DDBJ whole genome shotgun (WGS) entry which is preliminary data.</text>
</comment>
<dbReference type="Gene3D" id="1.20.1740.10">
    <property type="entry name" value="Amino acid/polyamine transporter I"/>
    <property type="match status" value="1"/>
</dbReference>
<evidence type="ECO:0000313" key="10">
    <source>
        <dbReference type="Proteomes" id="UP000229901"/>
    </source>
</evidence>
<feature type="transmembrane region" description="Helical" evidence="8">
    <location>
        <begin position="222"/>
        <end position="243"/>
    </location>
</feature>
<keyword evidence="5 8" id="KW-0812">Transmembrane</keyword>
<dbReference type="EMBL" id="PFAP01000001">
    <property type="protein sequence ID" value="PIR94658.1"/>
    <property type="molecule type" value="Genomic_DNA"/>
</dbReference>
<dbReference type="Pfam" id="PF03222">
    <property type="entry name" value="Trp_Tyr_perm"/>
    <property type="match status" value="1"/>
</dbReference>
<feature type="transmembrane region" description="Helical" evidence="8">
    <location>
        <begin position="190"/>
        <end position="210"/>
    </location>
</feature>
<dbReference type="GO" id="GO:0003333">
    <property type="term" value="P:amino acid transmembrane transport"/>
    <property type="evidence" value="ECO:0007669"/>
    <property type="project" value="InterPro"/>
</dbReference>
<feature type="transmembrane region" description="Helical" evidence="8">
    <location>
        <begin position="153"/>
        <end position="170"/>
    </location>
</feature>
<keyword evidence="2" id="KW-0813">Transport</keyword>
<gene>
    <name evidence="9" type="ORF">COT97_00155</name>
</gene>
<dbReference type="PANTHER" id="PTHR32195">
    <property type="entry name" value="OS07G0662800 PROTEIN"/>
    <property type="match status" value="1"/>
</dbReference>
<feature type="transmembrane region" description="Helical" evidence="8">
    <location>
        <begin position="129"/>
        <end position="146"/>
    </location>
</feature>
<feature type="transmembrane region" description="Helical" evidence="8">
    <location>
        <begin position="43"/>
        <end position="63"/>
    </location>
</feature>
<dbReference type="Proteomes" id="UP000229901">
    <property type="component" value="Unassembled WGS sequence"/>
</dbReference>
<feature type="transmembrane region" description="Helical" evidence="8">
    <location>
        <begin position="299"/>
        <end position="317"/>
    </location>
</feature>
<comment type="subcellular location">
    <subcellularLocation>
        <location evidence="1">Cell inner membrane</location>
        <topology evidence="1">Multi-pass membrane protein</topology>
    </subcellularLocation>
</comment>
<dbReference type="PANTHER" id="PTHR32195:SF26">
    <property type="entry name" value="TRYPTOPHAN OR TYROSINE TRANSPORTER PROTEIN"/>
    <property type="match status" value="1"/>
</dbReference>
<evidence type="ECO:0000313" key="9">
    <source>
        <dbReference type="EMBL" id="PIR94658.1"/>
    </source>
</evidence>
<feature type="transmembrane region" description="Helical" evidence="8">
    <location>
        <begin position="91"/>
        <end position="109"/>
    </location>
</feature>
<keyword evidence="7 8" id="KW-0472">Membrane</keyword>
<feature type="transmembrane region" description="Helical" evidence="8">
    <location>
        <begin position="263"/>
        <end position="287"/>
    </location>
</feature>
<proteinExistence type="predicted"/>
<reference evidence="10" key="1">
    <citation type="submission" date="2017-09" db="EMBL/GenBank/DDBJ databases">
        <title>Depth-based differentiation of microbial function through sediment-hosted aquifers and enrichment of novel symbionts in the deep terrestrial subsurface.</title>
        <authorList>
            <person name="Probst A.J."/>
            <person name="Ladd B."/>
            <person name="Jarett J.K."/>
            <person name="Geller-Mcgrath D.E."/>
            <person name="Sieber C.M.K."/>
            <person name="Emerson J.B."/>
            <person name="Anantharaman K."/>
            <person name="Thomas B.C."/>
            <person name="Malmstrom R."/>
            <person name="Stieglmeier M."/>
            <person name="Klingl A."/>
            <person name="Woyke T."/>
            <person name="Ryan C.M."/>
            <person name="Banfield J.F."/>
        </authorList>
    </citation>
    <scope>NUCLEOTIDE SEQUENCE [LARGE SCALE GENOMIC DNA]</scope>
</reference>
<protein>
    <recommendedName>
        <fullName evidence="11">Aromatic amino acid permease</fullName>
    </recommendedName>
</protein>
<feature type="transmembrane region" description="Helical" evidence="8">
    <location>
        <begin position="323"/>
        <end position="344"/>
    </location>
</feature>
<evidence type="ECO:0000256" key="4">
    <source>
        <dbReference type="ARBA" id="ARBA00022519"/>
    </source>
</evidence>
<keyword evidence="6 8" id="KW-1133">Transmembrane helix</keyword>
<evidence type="ECO:0000256" key="8">
    <source>
        <dbReference type="SAM" id="Phobius"/>
    </source>
</evidence>
<dbReference type="AlphaFoldDB" id="A0A2H0V6G4"/>
<keyword evidence="4" id="KW-0997">Cell inner membrane</keyword>
<feature type="transmembrane region" description="Helical" evidence="8">
    <location>
        <begin position="364"/>
        <end position="384"/>
    </location>
</feature>
<organism evidence="9 10">
    <name type="scientific">Candidatus Falkowbacteria bacterium CG10_big_fil_rev_8_21_14_0_10_39_11</name>
    <dbReference type="NCBI Taxonomy" id="1974565"/>
    <lineage>
        <taxon>Bacteria</taxon>
        <taxon>Candidatus Falkowiibacteriota</taxon>
    </lineage>
</organism>
<name>A0A2H0V6G4_9BACT</name>
<feature type="transmembrane region" description="Helical" evidence="8">
    <location>
        <begin position="14"/>
        <end position="37"/>
    </location>
</feature>
<evidence type="ECO:0000256" key="7">
    <source>
        <dbReference type="ARBA" id="ARBA00023136"/>
    </source>
</evidence>
<evidence type="ECO:0008006" key="11">
    <source>
        <dbReference type="Google" id="ProtNLM"/>
    </source>
</evidence>
<evidence type="ECO:0000256" key="6">
    <source>
        <dbReference type="ARBA" id="ARBA00022989"/>
    </source>
</evidence>
<keyword evidence="3" id="KW-1003">Cell membrane</keyword>
<evidence type="ECO:0000256" key="5">
    <source>
        <dbReference type="ARBA" id="ARBA00022692"/>
    </source>
</evidence>
<sequence>MGGKMKNIVFNKQFWQAVAILVGTIIGAGILGIPYVIAQSGFLSGLGIIVLLGLAAMIINLMIAEVMMRTRFRHQLSGLAGKYLGKPFEHIQALSVIIGTYGGLTAYIIGEGQVLSVLFGTPEKNLQYSLLFLLIGTIILLIGLRIIKVLETFLVLLLILALLVITGWSLPSLDLSNLVYNHFDKMFVPYGVLLFAYGGMGSIFSIKEVLNKKKHLIRPAIIVGSLIPLILYALFAFIVVGVTGLATTDIATIGLGATIGYKILLVSNIFAVLAMATSFFTLGIGLLQLFHFDYRLPVWLSWLLVIIFPLMIFLFVSHNFIQVIGTAGSLTFGLTGVLVVLSFWRAKKEGDQQPAFSLPKFKWVGLSLVAMFTVGFALTIIKLFS</sequence>